<protein>
    <submittedName>
        <fullName evidence="2">Uncharacterized protein</fullName>
    </submittedName>
</protein>
<proteinExistence type="predicted"/>
<accession>A0A813K6R0</accession>
<evidence type="ECO:0000313" key="3">
    <source>
        <dbReference type="Proteomes" id="UP000626109"/>
    </source>
</evidence>
<name>A0A813K6R0_POLGL</name>
<keyword evidence="1" id="KW-0472">Membrane</keyword>
<keyword evidence="1" id="KW-0812">Transmembrane</keyword>
<dbReference type="Proteomes" id="UP000626109">
    <property type="component" value="Unassembled WGS sequence"/>
</dbReference>
<feature type="transmembrane region" description="Helical" evidence="1">
    <location>
        <begin position="42"/>
        <end position="61"/>
    </location>
</feature>
<organism evidence="2 3">
    <name type="scientific">Polarella glacialis</name>
    <name type="common">Dinoflagellate</name>
    <dbReference type="NCBI Taxonomy" id="89957"/>
    <lineage>
        <taxon>Eukaryota</taxon>
        <taxon>Sar</taxon>
        <taxon>Alveolata</taxon>
        <taxon>Dinophyceae</taxon>
        <taxon>Suessiales</taxon>
        <taxon>Suessiaceae</taxon>
        <taxon>Polarella</taxon>
    </lineage>
</organism>
<dbReference type="EMBL" id="CAJNNW010028276">
    <property type="protein sequence ID" value="CAE8695464.1"/>
    <property type="molecule type" value="Genomic_DNA"/>
</dbReference>
<feature type="transmembrane region" description="Helical" evidence="1">
    <location>
        <begin position="172"/>
        <end position="189"/>
    </location>
</feature>
<feature type="transmembrane region" description="Helical" evidence="1">
    <location>
        <begin position="82"/>
        <end position="104"/>
    </location>
</feature>
<dbReference type="AlphaFoldDB" id="A0A813K6R0"/>
<reference evidence="2" key="1">
    <citation type="submission" date="2021-02" db="EMBL/GenBank/DDBJ databases">
        <authorList>
            <person name="Dougan E. K."/>
            <person name="Rhodes N."/>
            <person name="Thang M."/>
            <person name="Chan C."/>
        </authorList>
    </citation>
    <scope>NUCLEOTIDE SEQUENCE</scope>
</reference>
<evidence type="ECO:0000313" key="2">
    <source>
        <dbReference type="EMBL" id="CAE8695464.1"/>
    </source>
</evidence>
<sequence>IVPYLKAARSQRHRRVGSSQLSKMMSPEVVQRTMYLCVPLRLGVFAFALVTFLSSLLFTLHHKMHVDLFRNFVGGFALASRIAVGTGEVSGVLFALLGTLGAWYGRRDWVFTYNVWQHFRWATFAYMFYVDVPLLSKCEEWVNNLQTASDKYGYNEGLYDIAMHGQCDATRTSFFTLSALTVLLLMYSIHSTNRFLYYAGKLPDHLLHLPKDVSSGAFYSHSLGERSKLNKLWGKHDHHGIGQQPVGTPMNV</sequence>
<keyword evidence="1" id="KW-1133">Transmembrane helix</keyword>
<gene>
    <name evidence="2" type="ORF">PGLA2088_LOCUS29364</name>
</gene>
<comment type="caution">
    <text evidence="2">The sequence shown here is derived from an EMBL/GenBank/DDBJ whole genome shotgun (WGS) entry which is preliminary data.</text>
</comment>
<feature type="non-terminal residue" evidence="2">
    <location>
        <position position="1"/>
    </location>
</feature>
<evidence type="ECO:0000256" key="1">
    <source>
        <dbReference type="SAM" id="Phobius"/>
    </source>
</evidence>